<protein>
    <submittedName>
        <fullName evidence="1">Uncharacterized protein</fullName>
    </submittedName>
</protein>
<proteinExistence type="predicted"/>
<evidence type="ECO:0000313" key="2">
    <source>
        <dbReference type="Proteomes" id="UP001141253"/>
    </source>
</evidence>
<comment type="caution">
    <text evidence="1">The sequence shown here is derived from an EMBL/GenBank/DDBJ whole genome shotgun (WGS) entry which is preliminary data.</text>
</comment>
<keyword evidence="2" id="KW-1185">Reference proteome</keyword>
<reference evidence="1" key="2">
    <citation type="journal article" date="2023" name="Int. J. Mol. Sci.">
        <title>De Novo Assembly and Annotation of 11 Diverse Shrub Willow (Salix) Genomes Reveals Novel Gene Organization in Sex-Linked Regions.</title>
        <authorList>
            <person name="Hyden B."/>
            <person name="Feng K."/>
            <person name="Yates T.B."/>
            <person name="Jawdy S."/>
            <person name="Cereghino C."/>
            <person name="Smart L.B."/>
            <person name="Muchero W."/>
        </authorList>
    </citation>
    <scope>NUCLEOTIDE SEQUENCE</scope>
    <source>
        <tissue evidence="1">Shoot tip</tissue>
    </source>
</reference>
<name>A0ABQ9BUU9_9ROSI</name>
<dbReference type="EMBL" id="JAPFFI010000006">
    <property type="protein sequence ID" value="KAJ6390201.1"/>
    <property type="molecule type" value="Genomic_DNA"/>
</dbReference>
<dbReference type="Proteomes" id="UP001141253">
    <property type="component" value="Chromosome 2"/>
</dbReference>
<evidence type="ECO:0000313" key="1">
    <source>
        <dbReference type="EMBL" id="KAJ6390201.1"/>
    </source>
</evidence>
<sequence>MFQAGPSYVYEFEALAMAFLTPPQFKPLIPLAINLVLPLLGSSSNHKVLAWEARHHDGLISGAREVSAEKMMTDSWRKKG</sequence>
<accession>A0ABQ9BUU9</accession>
<organism evidence="1 2">
    <name type="scientific">Salix suchowensis</name>
    <dbReference type="NCBI Taxonomy" id="1278906"/>
    <lineage>
        <taxon>Eukaryota</taxon>
        <taxon>Viridiplantae</taxon>
        <taxon>Streptophyta</taxon>
        <taxon>Embryophyta</taxon>
        <taxon>Tracheophyta</taxon>
        <taxon>Spermatophyta</taxon>
        <taxon>Magnoliopsida</taxon>
        <taxon>eudicotyledons</taxon>
        <taxon>Gunneridae</taxon>
        <taxon>Pentapetalae</taxon>
        <taxon>rosids</taxon>
        <taxon>fabids</taxon>
        <taxon>Malpighiales</taxon>
        <taxon>Salicaceae</taxon>
        <taxon>Saliceae</taxon>
        <taxon>Salix</taxon>
    </lineage>
</organism>
<reference evidence="1" key="1">
    <citation type="submission" date="2022-10" db="EMBL/GenBank/DDBJ databases">
        <authorList>
            <person name="Hyden B.L."/>
            <person name="Feng K."/>
            <person name="Yates T."/>
            <person name="Jawdy S."/>
            <person name="Smart L.B."/>
            <person name="Muchero W."/>
        </authorList>
    </citation>
    <scope>NUCLEOTIDE SEQUENCE</scope>
    <source>
        <tissue evidence="1">Shoot tip</tissue>
    </source>
</reference>
<gene>
    <name evidence="1" type="ORF">OIU77_024422</name>
</gene>